<dbReference type="GO" id="GO:0000166">
    <property type="term" value="F:nucleotide binding"/>
    <property type="evidence" value="ECO:0007669"/>
    <property type="project" value="InterPro"/>
</dbReference>
<dbReference type="SUPFAM" id="SSF55347">
    <property type="entry name" value="Glyceraldehyde-3-phosphate dehydrogenase-like, C-terminal domain"/>
    <property type="match status" value="1"/>
</dbReference>
<feature type="domain" description="Gfo/Idh/MocA-like oxidoreductase N-terminal" evidence="2">
    <location>
        <begin position="60"/>
        <end position="184"/>
    </location>
</feature>
<organism evidence="3 4">
    <name type="scientific">Humisphaera borealis</name>
    <dbReference type="NCBI Taxonomy" id="2807512"/>
    <lineage>
        <taxon>Bacteria</taxon>
        <taxon>Pseudomonadati</taxon>
        <taxon>Planctomycetota</taxon>
        <taxon>Phycisphaerae</taxon>
        <taxon>Tepidisphaerales</taxon>
        <taxon>Tepidisphaeraceae</taxon>
        <taxon>Humisphaera</taxon>
    </lineage>
</organism>
<dbReference type="InterPro" id="IPR036291">
    <property type="entry name" value="NAD(P)-bd_dom_sf"/>
</dbReference>
<feature type="region of interest" description="Disordered" evidence="1">
    <location>
        <begin position="1"/>
        <end position="21"/>
    </location>
</feature>
<evidence type="ECO:0000259" key="2">
    <source>
        <dbReference type="Pfam" id="PF01408"/>
    </source>
</evidence>
<dbReference type="Proteomes" id="UP000593765">
    <property type="component" value="Chromosome"/>
</dbReference>
<dbReference type="InterPro" id="IPR050463">
    <property type="entry name" value="Gfo/Idh/MocA_oxidrdct_glycsds"/>
</dbReference>
<dbReference type="RefSeq" id="WP_206293216.1">
    <property type="nucleotide sequence ID" value="NZ_CP063458.1"/>
</dbReference>
<evidence type="ECO:0000256" key="1">
    <source>
        <dbReference type="SAM" id="MobiDB-lite"/>
    </source>
</evidence>
<dbReference type="KEGG" id="hbs:IPV69_01860"/>
<evidence type="ECO:0000313" key="4">
    <source>
        <dbReference type="Proteomes" id="UP000593765"/>
    </source>
</evidence>
<dbReference type="InterPro" id="IPR019546">
    <property type="entry name" value="TAT_signal_bac_arc"/>
</dbReference>
<protein>
    <submittedName>
        <fullName evidence="3">Gfo/Idh/MocA family oxidoreductase</fullName>
    </submittedName>
</protein>
<accession>A0A7M2WXR0</accession>
<dbReference type="NCBIfam" id="TIGR01409">
    <property type="entry name" value="TAT_signal_seq"/>
    <property type="match status" value="1"/>
</dbReference>
<sequence>MKSDSGHAASTSRTTVTPAIVDPAHSRRDVLKMSTAAAVAAAAASWPLASAVYAAGSDQLKYGLIGCGGRGSGAAANAMHADSTNKLVAMADLWPDKVKSSHKNLTEELGQQMDVPADRQFSGFDAYKAVLEVSDVVILATPPHFRPMHLEAALNAGKHVFCEKPVGTDVPSVKRVMALGEKAKEKNLNLVSGLCYRYDIAKKETMAKIHAGEIGDIVNMQGMYLTGGLWMNKRQDDWGDMEWQLRNWLYFTWLSGDHIVEQHIHTLDKLLWTMKDVPPTRVTGNGGRTVRTDPAYGHIYDHFDTIYEWDSEDGPPVKAFCQTRQWVNCAVDTSDWIYGTKGRANLMAHQIWGEKAWKRKGKSPNMYDTEHEELTKAIKTGKTINNTDYMCKSTLMGIMGRMAAYTGQTITWEKMLESTEDLTPPTYDPKAKYPTPPVAVPGVTKFA</sequence>
<dbReference type="InterPro" id="IPR000683">
    <property type="entry name" value="Gfo/Idh/MocA-like_OxRdtase_N"/>
</dbReference>
<reference evidence="3 4" key="1">
    <citation type="submission" date="2020-10" db="EMBL/GenBank/DDBJ databases">
        <title>Wide distribution of Phycisphaera-like planctomycetes from WD2101 soil group in peatlands and genome analysis of the first cultivated representative.</title>
        <authorList>
            <person name="Dedysh S.N."/>
            <person name="Beletsky A.V."/>
            <person name="Ivanova A."/>
            <person name="Kulichevskaya I.S."/>
            <person name="Suzina N.E."/>
            <person name="Philippov D.A."/>
            <person name="Rakitin A.L."/>
            <person name="Mardanov A.V."/>
            <person name="Ravin N.V."/>
        </authorList>
    </citation>
    <scope>NUCLEOTIDE SEQUENCE [LARGE SCALE GENOMIC DNA]</scope>
    <source>
        <strain evidence="3 4">M1803</strain>
    </source>
</reference>
<dbReference type="Pfam" id="PF01408">
    <property type="entry name" value="GFO_IDH_MocA"/>
    <property type="match status" value="1"/>
</dbReference>
<dbReference type="AlphaFoldDB" id="A0A7M2WXR0"/>
<dbReference type="EMBL" id="CP063458">
    <property type="protein sequence ID" value="QOV90144.1"/>
    <property type="molecule type" value="Genomic_DNA"/>
</dbReference>
<name>A0A7M2WXR0_9BACT</name>
<gene>
    <name evidence="3" type="ORF">IPV69_01860</name>
</gene>
<evidence type="ECO:0000313" key="3">
    <source>
        <dbReference type="EMBL" id="QOV90144.1"/>
    </source>
</evidence>
<dbReference type="SUPFAM" id="SSF51735">
    <property type="entry name" value="NAD(P)-binding Rossmann-fold domains"/>
    <property type="match status" value="1"/>
</dbReference>
<dbReference type="PROSITE" id="PS51318">
    <property type="entry name" value="TAT"/>
    <property type="match status" value="1"/>
</dbReference>
<dbReference type="Gene3D" id="3.30.360.10">
    <property type="entry name" value="Dihydrodipicolinate Reductase, domain 2"/>
    <property type="match status" value="1"/>
</dbReference>
<dbReference type="PANTHER" id="PTHR43818:SF5">
    <property type="entry name" value="OXIDOREDUCTASE FAMILY PROTEIN"/>
    <property type="match status" value="1"/>
</dbReference>
<dbReference type="InterPro" id="IPR006311">
    <property type="entry name" value="TAT_signal"/>
</dbReference>
<feature type="compositionally biased region" description="Polar residues" evidence="1">
    <location>
        <begin position="8"/>
        <end position="17"/>
    </location>
</feature>
<dbReference type="PANTHER" id="PTHR43818">
    <property type="entry name" value="BCDNA.GH03377"/>
    <property type="match status" value="1"/>
</dbReference>
<keyword evidence="4" id="KW-1185">Reference proteome</keyword>
<dbReference type="Gene3D" id="3.40.50.720">
    <property type="entry name" value="NAD(P)-binding Rossmann-like Domain"/>
    <property type="match status" value="1"/>
</dbReference>
<proteinExistence type="predicted"/>